<proteinExistence type="predicted"/>
<dbReference type="NCBIfam" id="TIGR02593">
    <property type="entry name" value="CRISPR_cas5"/>
    <property type="match status" value="1"/>
</dbReference>
<dbReference type="Proteomes" id="UP000606172">
    <property type="component" value="Unassembled WGS sequence"/>
</dbReference>
<evidence type="ECO:0000256" key="2">
    <source>
        <dbReference type="SAM" id="MobiDB-lite"/>
    </source>
</evidence>
<dbReference type="GO" id="GO:0051607">
    <property type="term" value="P:defense response to virus"/>
    <property type="evidence" value="ECO:0007669"/>
    <property type="project" value="UniProtKB-KW"/>
</dbReference>
<feature type="compositionally biased region" description="Basic and acidic residues" evidence="2">
    <location>
        <begin position="1"/>
        <end position="12"/>
    </location>
</feature>
<feature type="region of interest" description="Disordered" evidence="2">
    <location>
        <begin position="1"/>
        <end position="21"/>
    </location>
</feature>
<dbReference type="AlphaFoldDB" id="A0A919V9F0"/>
<evidence type="ECO:0000313" key="4">
    <source>
        <dbReference type="Proteomes" id="UP000606172"/>
    </source>
</evidence>
<dbReference type="EMBL" id="BOOW01000035">
    <property type="protein sequence ID" value="GII95373.1"/>
    <property type="molecule type" value="Genomic_DNA"/>
</dbReference>
<evidence type="ECO:0000256" key="1">
    <source>
        <dbReference type="ARBA" id="ARBA00023118"/>
    </source>
</evidence>
<name>A0A919V9F0_9ACTN</name>
<comment type="caution">
    <text evidence="3">The sequence shown here is derived from an EMBL/GenBank/DDBJ whole genome shotgun (WGS) entry which is preliminary data.</text>
</comment>
<sequence>MAERPIHAESHGGRVGGMHKHAGTWLDQQGLRITAAIVFGHHGGLPSRARLKVEVEGPYACFTRPEFKT</sequence>
<keyword evidence="1" id="KW-0051">Antiviral defense</keyword>
<accession>A0A919V9F0</accession>
<keyword evidence="4" id="KW-1185">Reference proteome</keyword>
<protein>
    <submittedName>
        <fullName evidence="3">Uncharacterized protein</fullName>
    </submittedName>
</protein>
<gene>
    <name evidence="3" type="ORF">Ssi02_56040</name>
</gene>
<reference evidence="3" key="1">
    <citation type="submission" date="2021-01" db="EMBL/GenBank/DDBJ databases">
        <title>Whole genome shotgun sequence of Sinosporangium siamense NBRC 109515.</title>
        <authorList>
            <person name="Komaki H."/>
            <person name="Tamura T."/>
        </authorList>
    </citation>
    <scope>NUCLEOTIDE SEQUENCE</scope>
    <source>
        <strain evidence="3">NBRC 109515</strain>
    </source>
</reference>
<dbReference type="InterPro" id="IPR013422">
    <property type="entry name" value="CRISPR-assoc_prot_Cas5_N"/>
</dbReference>
<organism evidence="3 4">
    <name type="scientific">Sinosporangium siamense</name>
    <dbReference type="NCBI Taxonomy" id="1367973"/>
    <lineage>
        <taxon>Bacteria</taxon>
        <taxon>Bacillati</taxon>
        <taxon>Actinomycetota</taxon>
        <taxon>Actinomycetes</taxon>
        <taxon>Streptosporangiales</taxon>
        <taxon>Streptosporangiaceae</taxon>
        <taxon>Sinosporangium</taxon>
    </lineage>
</organism>
<evidence type="ECO:0000313" key="3">
    <source>
        <dbReference type="EMBL" id="GII95373.1"/>
    </source>
</evidence>